<dbReference type="EMBL" id="CAXLJM020000013">
    <property type="protein sequence ID" value="CAL8079258.1"/>
    <property type="molecule type" value="Genomic_DNA"/>
</dbReference>
<dbReference type="CDD" id="cd14011">
    <property type="entry name" value="PK_SCY1_like"/>
    <property type="match status" value="1"/>
</dbReference>
<dbReference type="Gene3D" id="1.25.10.10">
    <property type="entry name" value="Leucine-rich Repeat Variant"/>
    <property type="match status" value="1"/>
</dbReference>
<dbReference type="SUPFAM" id="SSF56112">
    <property type="entry name" value="Protein kinase-like (PK-like)"/>
    <property type="match status" value="1"/>
</dbReference>
<gene>
    <name evidence="4" type="ORF">ODALV1_LOCUS4322</name>
</gene>
<evidence type="ECO:0000259" key="3">
    <source>
        <dbReference type="PROSITE" id="PS50011"/>
    </source>
</evidence>
<evidence type="ECO:0000313" key="5">
    <source>
        <dbReference type="Proteomes" id="UP001642540"/>
    </source>
</evidence>
<dbReference type="SMART" id="SM00220">
    <property type="entry name" value="S_TKc"/>
    <property type="match status" value="1"/>
</dbReference>
<feature type="compositionally biased region" description="Polar residues" evidence="2">
    <location>
        <begin position="661"/>
        <end position="674"/>
    </location>
</feature>
<dbReference type="Gene3D" id="1.10.510.10">
    <property type="entry name" value="Transferase(Phosphotransferase) domain 1"/>
    <property type="match status" value="1"/>
</dbReference>
<dbReference type="PANTHER" id="PTHR12984">
    <property type="entry name" value="SCY1-RELATED S/T PROTEIN KINASE-LIKE"/>
    <property type="match status" value="1"/>
</dbReference>
<sequence length="828" mass="92772">MNNIMNVNMDSVINKLRNTVTTVTSTVSQLSVVLPGNPVTREFEVTQHIGSGGPGLMWKIYSGYKKSTKQEAAIFVFEKKQLEKWSRKDRDSMIETLKKGISQLTRLRHPRILTVQHPLEESRDSLAFATEPVFASLATVMGCFDNMPQPIDPELKNYALHPIEIKLGLLQVCEGITFLHGAKILHGNICPESIIINQQGAWKIFGLDFSLTSTGAGAEPKWTPKEFDSDAQPISQQSLDFLAPEYTKLTCSAASDMYSLGMLLYAAFNDGKALYINCGSWQIYKQNIEKLHDLMDSRLGAAPPEMRGFIKNLLSYNPVHRPDSHEFSKLEALHDEGVKTLNYLDSLFQWDNLQKSKFYKGLSDILPSLPQRVRVHRVVPCLSQEFVNPSMVPFVLPNVLKIAEWSTNDEYVKHVLPHLRDVMKLREPVQVLFIFMKNMELLLQKTPPDITKSDVLPLIYGSLESDSVQVQELCLAIIPGFAGLIDYPAMKNSLLPRIRKLCLSTPSLSVRVNCLVCLGKILDHLDKWLVIDVVLPFLTEIPSRESAVIMGIIGIYKLAVNHKKLGVTKEIIATKILPFIFPLTIENGLTTQQYSTVMTFVYDLIQKVESEHKVKLEELGAITREKEQMKAEINSHSGYGANDNHQSKNTTSDVFGDFNPYGSSTSNNSNNAIPTNKMSNNANKSSSMAVAPSHSPYSSRSPVQNTTKDLTSTLMESNLRQMHSQQGVSSRMSTSMSMPMGVTAIPPQQGNMMNSYFPVTNNNLNSYPSQFSAPNVPRSQTTLNMNSNTSGPPMRTMMNPRVSTMHHQQQPDPNRKLLSKQDIDEFLR</sequence>
<dbReference type="InterPro" id="IPR000719">
    <property type="entry name" value="Prot_kinase_dom"/>
</dbReference>
<dbReference type="InterPro" id="IPR051177">
    <property type="entry name" value="CIK-Related_Protein"/>
</dbReference>
<evidence type="ECO:0000256" key="1">
    <source>
        <dbReference type="ARBA" id="ARBA00038349"/>
    </source>
</evidence>
<dbReference type="Gene3D" id="3.30.200.20">
    <property type="entry name" value="Phosphorylase Kinase, domain 1"/>
    <property type="match status" value="1"/>
</dbReference>
<dbReference type="InterPro" id="IPR016024">
    <property type="entry name" value="ARM-type_fold"/>
</dbReference>
<reference evidence="4 5" key="1">
    <citation type="submission" date="2024-08" db="EMBL/GenBank/DDBJ databases">
        <authorList>
            <person name="Cucini C."/>
            <person name="Frati F."/>
        </authorList>
    </citation>
    <scope>NUCLEOTIDE SEQUENCE [LARGE SCALE GENOMIC DNA]</scope>
</reference>
<feature type="compositionally biased region" description="Basic and acidic residues" evidence="2">
    <location>
        <begin position="813"/>
        <end position="828"/>
    </location>
</feature>
<organism evidence="4 5">
    <name type="scientific">Orchesella dallaii</name>
    <dbReference type="NCBI Taxonomy" id="48710"/>
    <lineage>
        <taxon>Eukaryota</taxon>
        <taxon>Metazoa</taxon>
        <taxon>Ecdysozoa</taxon>
        <taxon>Arthropoda</taxon>
        <taxon>Hexapoda</taxon>
        <taxon>Collembola</taxon>
        <taxon>Entomobryomorpha</taxon>
        <taxon>Entomobryoidea</taxon>
        <taxon>Orchesellidae</taxon>
        <taxon>Orchesellinae</taxon>
        <taxon>Orchesella</taxon>
    </lineage>
</organism>
<feature type="compositionally biased region" description="Polar residues" evidence="2">
    <location>
        <begin position="803"/>
        <end position="812"/>
    </location>
</feature>
<feature type="region of interest" description="Disordered" evidence="2">
    <location>
        <begin position="803"/>
        <end position="828"/>
    </location>
</feature>
<comment type="similarity">
    <text evidence="1">Belongs to the protein kinase superfamily.</text>
</comment>
<evidence type="ECO:0000313" key="4">
    <source>
        <dbReference type="EMBL" id="CAL8079258.1"/>
    </source>
</evidence>
<dbReference type="SUPFAM" id="SSF48371">
    <property type="entry name" value="ARM repeat"/>
    <property type="match status" value="1"/>
</dbReference>
<dbReference type="Proteomes" id="UP001642540">
    <property type="component" value="Unassembled WGS sequence"/>
</dbReference>
<dbReference type="InterPro" id="IPR011009">
    <property type="entry name" value="Kinase-like_dom_sf"/>
</dbReference>
<keyword evidence="5" id="KW-1185">Reference proteome</keyword>
<dbReference type="PROSITE" id="PS50011">
    <property type="entry name" value="PROTEIN_KINASE_DOM"/>
    <property type="match status" value="1"/>
</dbReference>
<proteinExistence type="inferred from homology"/>
<evidence type="ECO:0000256" key="2">
    <source>
        <dbReference type="SAM" id="MobiDB-lite"/>
    </source>
</evidence>
<feature type="region of interest" description="Disordered" evidence="2">
    <location>
        <begin position="660"/>
        <end position="707"/>
    </location>
</feature>
<comment type="caution">
    <text evidence="4">The sequence shown here is derived from an EMBL/GenBank/DDBJ whole genome shotgun (WGS) entry which is preliminary data.</text>
</comment>
<accession>A0ABP1PXM5</accession>
<feature type="compositionally biased region" description="Low complexity" evidence="2">
    <location>
        <begin position="676"/>
        <end position="689"/>
    </location>
</feature>
<dbReference type="Pfam" id="PF00069">
    <property type="entry name" value="Pkinase"/>
    <property type="match status" value="1"/>
</dbReference>
<dbReference type="InterPro" id="IPR011989">
    <property type="entry name" value="ARM-like"/>
</dbReference>
<feature type="compositionally biased region" description="Polar residues" evidence="2">
    <location>
        <begin position="695"/>
        <end position="707"/>
    </location>
</feature>
<protein>
    <recommendedName>
        <fullName evidence="3">Protein kinase domain-containing protein</fullName>
    </recommendedName>
</protein>
<feature type="domain" description="Protein kinase" evidence="3">
    <location>
        <begin position="43"/>
        <end position="333"/>
    </location>
</feature>
<name>A0ABP1PXM5_9HEXA</name>
<dbReference type="PANTHER" id="PTHR12984:SF6">
    <property type="entry name" value="SCY1-LIKE PROTEIN 2"/>
    <property type="match status" value="1"/>
</dbReference>